<comment type="function">
    <text evidence="8">Catalyzes the complex heterocyclic radical-mediated conversion of 6-carboxy-5,6,7,8-tetrahydropterin (CPH4) to 7-carboxy-7-deazaguanine (CDG), a step common to the biosynthetic pathways of all 7-deazapurine-containing compounds.</text>
</comment>
<dbReference type="PROSITE" id="PS51918">
    <property type="entry name" value="RADICAL_SAM"/>
    <property type="match status" value="1"/>
</dbReference>
<dbReference type="SFLD" id="SFLDF00357">
    <property type="entry name" value="ExsD-like"/>
    <property type="match status" value="1"/>
</dbReference>
<dbReference type="GO" id="GO:0016840">
    <property type="term" value="F:carbon-nitrogen lyase activity"/>
    <property type="evidence" value="ECO:0007669"/>
    <property type="project" value="UniProtKB-UniRule"/>
</dbReference>
<dbReference type="STRING" id="1902579.BHV28_01120"/>
<dbReference type="AlphaFoldDB" id="A0A1U9JSK1"/>
<name>A0A1U9JSK1_9HYPH</name>
<dbReference type="GO" id="GO:0008616">
    <property type="term" value="P:tRNA queuosine(34) biosynthetic process"/>
    <property type="evidence" value="ECO:0007669"/>
    <property type="project" value="UniProtKB-UniRule"/>
</dbReference>
<dbReference type="InterPro" id="IPR024924">
    <property type="entry name" value="7-CO-7-deazaguanine_synth-like"/>
</dbReference>
<evidence type="ECO:0000256" key="3">
    <source>
        <dbReference type="ARBA" id="ARBA00022723"/>
    </source>
</evidence>
<dbReference type="GO" id="GO:0000287">
    <property type="term" value="F:magnesium ion binding"/>
    <property type="evidence" value="ECO:0007669"/>
    <property type="project" value="UniProtKB-UniRule"/>
</dbReference>
<dbReference type="GO" id="GO:1904047">
    <property type="term" value="F:S-adenosyl-L-methionine binding"/>
    <property type="evidence" value="ECO:0007669"/>
    <property type="project" value="UniProtKB-UniRule"/>
</dbReference>
<dbReference type="InterPro" id="IPR013785">
    <property type="entry name" value="Aldolase_TIM"/>
</dbReference>
<accession>A0A1U9JSK1</accession>
<feature type="binding site" evidence="8">
    <location>
        <begin position="17"/>
        <end position="19"/>
    </location>
    <ligand>
        <name>substrate</name>
    </ligand>
</feature>
<comment type="cofactor">
    <cofactor evidence="8">
        <name>[4Fe-4S] cluster</name>
        <dbReference type="ChEBI" id="CHEBI:49883"/>
    </cofactor>
    <text evidence="8">Binds 1 [4Fe-4S] cluster. The cluster is coordinated with 3 cysteines and an exchangeable S-adenosyl-L-methionine.</text>
</comment>
<keyword evidence="3 8" id="KW-0479">Metal-binding</keyword>
<evidence type="ECO:0000256" key="8">
    <source>
        <dbReference type="HAMAP-Rule" id="MF_00917"/>
    </source>
</evidence>
<keyword evidence="1 8" id="KW-0004">4Fe-4S</keyword>
<evidence type="ECO:0000259" key="9">
    <source>
        <dbReference type="PROSITE" id="PS51918"/>
    </source>
</evidence>
<comment type="pathway">
    <text evidence="8">Purine metabolism; 7-cyano-7-deazaguanine biosynthesis.</text>
</comment>
<keyword evidence="7 8" id="KW-0456">Lyase</keyword>
<keyword evidence="8" id="KW-0671">Queuosine biosynthesis</keyword>
<evidence type="ECO:0000313" key="11">
    <source>
        <dbReference type="Proteomes" id="UP000188912"/>
    </source>
</evidence>
<dbReference type="SFLD" id="SFLDS00029">
    <property type="entry name" value="Radical_SAM"/>
    <property type="match status" value="1"/>
</dbReference>
<dbReference type="SUPFAM" id="SSF102114">
    <property type="entry name" value="Radical SAM enzymes"/>
    <property type="match status" value="1"/>
</dbReference>
<dbReference type="Gene3D" id="3.20.20.70">
    <property type="entry name" value="Aldolase class I"/>
    <property type="match status" value="1"/>
</dbReference>
<dbReference type="InterPro" id="IPR058240">
    <property type="entry name" value="rSAM_sf"/>
</dbReference>
<evidence type="ECO:0000256" key="7">
    <source>
        <dbReference type="ARBA" id="ARBA00023239"/>
    </source>
</evidence>
<keyword evidence="4 8" id="KW-0460">Magnesium</keyword>
<dbReference type="Proteomes" id="UP000188912">
    <property type="component" value="Chromosome"/>
</dbReference>
<organism evidence="10 11">
    <name type="scientific">Candidatus Tokpelaia hoelldobleri</name>
    <dbReference type="NCBI Taxonomy" id="1902579"/>
    <lineage>
        <taxon>Bacteria</taxon>
        <taxon>Pseudomonadati</taxon>
        <taxon>Pseudomonadota</taxon>
        <taxon>Alphaproteobacteria</taxon>
        <taxon>Hyphomicrobiales</taxon>
        <taxon>Candidatus Tokpelaia</taxon>
    </lineage>
</organism>
<dbReference type="PANTHER" id="PTHR42836:SF1">
    <property type="entry name" value="7-CARBOXY-7-DEAZAGUANINE SYNTHASE"/>
    <property type="match status" value="1"/>
</dbReference>
<dbReference type="InterPro" id="IPR017742">
    <property type="entry name" value="Deazaguanine_synth"/>
</dbReference>
<keyword evidence="2 8" id="KW-0949">S-adenosyl-L-methionine</keyword>
<dbReference type="Pfam" id="PF04055">
    <property type="entry name" value="Radical_SAM"/>
    <property type="match status" value="1"/>
</dbReference>
<keyword evidence="11" id="KW-1185">Reference proteome</keyword>
<comment type="cofactor">
    <cofactor evidence="8">
        <name>Mg(2+)</name>
        <dbReference type="ChEBI" id="CHEBI:18420"/>
    </cofactor>
</comment>
<feature type="binding site" evidence="8">
    <location>
        <position position="45"/>
    </location>
    <ligand>
        <name>Mg(2+)</name>
        <dbReference type="ChEBI" id="CHEBI:18420"/>
    </ligand>
</feature>
<feature type="domain" description="Radical SAM core" evidence="9">
    <location>
        <begin position="23"/>
        <end position="224"/>
    </location>
</feature>
<evidence type="ECO:0000256" key="2">
    <source>
        <dbReference type="ARBA" id="ARBA00022691"/>
    </source>
</evidence>
<comment type="similarity">
    <text evidence="8">Belongs to the radical SAM superfamily. 7-carboxy-7-deazaguanine synthase family.</text>
</comment>
<feature type="binding site" evidence="8">
    <location>
        <begin position="128"/>
        <end position="130"/>
    </location>
    <ligand>
        <name>S-adenosyl-L-methionine</name>
        <dbReference type="ChEBI" id="CHEBI:59789"/>
    </ligand>
</feature>
<proteinExistence type="inferred from homology"/>
<dbReference type="EMBL" id="CP017315">
    <property type="protein sequence ID" value="AQS40838.1"/>
    <property type="molecule type" value="Genomic_DNA"/>
</dbReference>
<feature type="binding site" evidence="8">
    <location>
        <position position="85"/>
    </location>
    <ligand>
        <name>S-adenosyl-L-methionine</name>
        <dbReference type="ChEBI" id="CHEBI:59789"/>
    </ligand>
</feature>
<comment type="subunit">
    <text evidence="8">Homodimer.</text>
</comment>
<keyword evidence="5 8" id="KW-0408">Iron</keyword>
<comment type="cofactor">
    <cofactor evidence="8">
        <name>S-adenosyl-L-methionine</name>
        <dbReference type="ChEBI" id="CHEBI:59789"/>
    </cofactor>
    <text evidence="8">Binds 1 S-adenosyl-L-methionine per subunit.</text>
</comment>
<feature type="binding site" evidence="8">
    <location>
        <position position="40"/>
    </location>
    <ligand>
        <name>[4Fe-4S] cluster</name>
        <dbReference type="ChEBI" id="CHEBI:49883"/>
        <note>4Fe-4S-S-AdoMet</note>
    </ligand>
</feature>
<comment type="caution">
    <text evidence="8">Lacks conserved residue(s) required for the propagation of feature annotation.</text>
</comment>
<reference evidence="10 11" key="2">
    <citation type="journal article" date="2016" name="Sci. Rep.">
        <title>The genome of Rhizobiales bacteria in predatory ants reveals urease gene functions but no genes for nitrogen fixation.</title>
        <authorList>
            <person name="Neuvonen M.M."/>
            <person name="Tamarit D."/>
            <person name="Naslund K."/>
            <person name="Liebig J."/>
            <person name="Feldhaar H."/>
            <person name="Moran N.A."/>
            <person name="Guy L."/>
            <person name="Andersson S.G."/>
        </authorList>
    </citation>
    <scope>NUCLEOTIDE SEQUENCE [LARGE SCALE GENOMIC DNA]</scope>
    <source>
        <strain evidence="10 11">Hsal</strain>
    </source>
</reference>
<dbReference type="EC" id="4.3.99.3" evidence="8"/>
<dbReference type="UniPathway" id="UPA00391"/>
<dbReference type="KEGG" id="thd:BHV28_01120"/>
<feature type="binding site" evidence="8">
    <location>
        <position position="43"/>
    </location>
    <ligand>
        <name>[4Fe-4S] cluster</name>
        <dbReference type="ChEBI" id="CHEBI:49883"/>
        <note>4Fe-4S-S-AdoMet</note>
    </ligand>
</feature>
<dbReference type="NCBIfam" id="TIGR03365">
    <property type="entry name" value="Bsubt_queE"/>
    <property type="match status" value="1"/>
</dbReference>
<protein>
    <recommendedName>
        <fullName evidence="8">7-carboxy-7-deazaguanine synthase</fullName>
        <shortName evidence="8">CDG synthase</shortName>
        <ecNumber evidence="8">4.3.99.3</ecNumber>
    </recommendedName>
    <alternativeName>
        <fullName evidence="8">Queuosine biosynthesis protein QueE</fullName>
    </alternativeName>
</protein>
<evidence type="ECO:0000313" key="10">
    <source>
        <dbReference type="EMBL" id="AQS40838.1"/>
    </source>
</evidence>
<sequence>MNAAEMIRISEIFGPTIQGEGMLIGEPTVFVRTAGCDFRCSWCDTLHAVDSASRHTWRLLDVDTIWAEVRRLSGGKPLTISLSGGNPAIQPLEALLQKGRQEGYRFAMETQGSLFKPWFAQLDTLVVSPKPPSSNMENDWQTISRCLALSSVQTILKIPVLDETDYQFARMAGLRFPHVQTFLQPVNQTPPPLDETQPDGLDMDDILNRFRWLVERCMEDQWYDVRLLPQLHVLVWGNLKGV</sequence>
<feature type="binding site" evidence="8">
    <location>
        <position position="36"/>
    </location>
    <ligand>
        <name>[4Fe-4S] cluster</name>
        <dbReference type="ChEBI" id="CHEBI:49883"/>
        <note>4Fe-4S-S-AdoMet</note>
    </ligand>
</feature>
<reference evidence="10 11" key="1">
    <citation type="journal article" date="2010" name="Science">
        <title>Genomic comparison of the ants Camponotus floridanus and Harpegnathos saltator.</title>
        <authorList>
            <person name="Bonasio R."/>
            <person name="Zhang G."/>
            <person name="Ye C."/>
            <person name="Mutti N.S."/>
            <person name="Fang X."/>
            <person name="Qin N."/>
            <person name="Donahue G."/>
            <person name="Yang P."/>
            <person name="Li Q."/>
            <person name="Li C."/>
            <person name="Zhang P."/>
            <person name="Huang Z."/>
            <person name="Berger S.L."/>
            <person name="Reinberg D."/>
            <person name="Wang J."/>
            <person name="Liebig J."/>
        </authorList>
    </citation>
    <scope>NUCLEOTIDE SEQUENCE [LARGE SCALE GENOMIC DNA]</scope>
    <source>
        <strain evidence="10 11">Hsal</strain>
    </source>
</reference>
<dbReference type="GO" id="GO:0051539">
    <property type="term" value="F:4 iron, 4 sulfur cluster binding"/>
    <property type="evidence" value="ECO:0007669"/>
    <property type="project" value="UniProtKB-UniRule"/>
</dbReference>
<keyword evidence="6 8" id="KW-0411">Iron-sulfur</keyword>
<evidence type="ECO:0000256" key="5">
    <source>
        <dbReference type="ARBA" id="ARBA00023004"/>
    </source>
</evidence>
<evidence type="ECO:0000256" key="4">
    <source>
        <dbReference type="ARBA" id="ARBA00022842"/>
    </source>
</evidence>
<dbReference type="InterPro" id="IPR007197">
    <property type="entry name" value="rSAM"/>
</dbReference>
<feature type="binding site" evidence="8">
    <location>
        <position position="32"/>
    </location>
    <ligand>
        <name>substrate</name>
    </ligand>
</feature>
<dbReference type="HAMAP" id="MF_00917">
    <property type="entry name" value="QueE"/>
    <property type="match status" value="1"/>
</dbReference>
<feature type="binding site" evidence="8">
    <location>
        <begin position="42"/>
        <end position="44"/>
    </location>
    <ligand>
        <name>S-adenosyl-L-methionine</name>
        <dbReference type="ChEBI" id="CHEBI:59789"/>
    </ligand>
</feature>
<evidence type="ECO:0000256" key="1">
    <source>
        <dbReference type="ARBA" id="ARBA00022485"/>
    </source>
</evidence>
<dbReference type="PIRSF" id="PIRSF000370">
    <property type="entry name" value="QueE"/>
    <property type="match status" value="1"/>
</dbReference>
<feature type="binding site" evidence="8">
    <location>
        <position position="83"/>
    </location>
    <ligand>
        <name>substrate</name>
    </ligand>
</feature>
<evidence type="ECO:0000256" key="6">
    <source>
        <dbReference type="ARBA" id="ARBA00023014"/>
    </source>
</evidence>
<gene>
    <name evidence="8 10" type="primary">queE</name>
    <name evidence="10" type="ORF">BHV28_01120</name>
</gene>
<dbReference type="PANTHER" id="PTHR42836">
    <property type="entry name" value="7-CARBOXY-7-DEAZAGUANINE SYNTHASE"/>
    <property type="match status" value="1"/>
</dbReference>
<comment type="catalytic activity">
    <reaction evidence="8">
        <text>6-carboxy-5,6,7,8-tetrahydropterin + H(+) = 7-carboxy-7-carbaguanine + NH4(+)</text>
        <dbReference type="Rhea" id="RHEA:27974"/>
        <dbReference type="ChEBI" id="CHEBI:15378"/>
        <dbReference type="ChEBI" id="CHEBI:28938"/>
        <dbReference type="ChEBI" id="CHEBI:61032"/>
        <dbReference type="ChEBI" id="CHEBI:61036"/>
        <dbReference type="EC" id="4.3.99.3"/>
    </reaction>
</comment>